<dbReference type="Gramene" id="Kaladp0020s0062.1.v1.1">
    <property type="protein sequence ID" value="Kaladp0020s0062.1.v1.1.CDS.1"/>
    <property type="gene ID" value="Kaladp0020s0062.v1.1"/>
</dbReference>
<dbReference type="AlphaFoldDB" id="A0A7N0T343"/>
<dbReference type="SUPFAM" id="SSF53448">
    <property type="entry name" value="Nucleotide-diphospho-sugar transferases"/>
    <property type="match status" value="1"/>
</dbReference>
<dbReference type="OMA" id="PEHEIFM"/>
<sequence>MSDIRRLSQHVRPSAISTIYFAALFMLIILANTLFSDRNNNNNDLSVVLDGSPEEEAAEPGSSRKGPALPSAEGLRMNPPANASQAERIAWFNTQLPHFDILKSTHYSKEFDSKVKSFFVRGGGCKVQVFMTWISPAASYGRREFLGLESLFNTNPQACLVIVSRTMDSARGYRILKPLIDRGFKVCALSPDLDSLFKDTPAEAWFRGMKTGQKDPGGIPLPQNLSNLIRLAVLYKYGGIYLDTDFIILRDMSSLRNSIGAQSVDKQGKWTRLNNAVLIFDKGHPILEAFMDEFARTFDGNKWGHNGPYLVSRVIEAKEDNGGVSILPPMAFYPVDWTRIRGYFERPQSRMSSKWVEAKLRQLSGAATYGVHLWNKQSRMVLIEEGGVMGRLIYDHCIICQGVYTLHTTPSSNATAFSSI</sequence>
<evidence type="ECO:0000256" key="1">
    <source>
        <dbReference type="SAM" id="MobiDB-lite"/>
    </source>
</evidence>
<feature type="region of interest" description="Disordered" evidence="1">
    <location>
        <begin position="46"/>
        <end position="79"/>
    </location>
</feature>
<feature type="domain" description="Alpha 1,4-glycosyltransferase" evidence="3">
    <location>
        <begin position="280"/>
        <end position="400"/>
    </location>
</feature>
<dbReference type="PANTHER" id="PTHR46781:SF2">
    <property type="entry name" value="ALPHA 1,4-GLYCOSYLTRANSFERASE FAMILY PROTEIN"/>
    <property type="match status" value="1"/>
</dbReference>
<keyword evidence="2" id="KW-1133">Transmembrane helix</keyword>
<dbReference type="InterPro" id="IPR029044">
    <property type="entry name" value="Nucleotide-diphossugar_trans"/>
</dbReference>
<keyword evidence="2" id="KW-0812">Transmembrane</keyword>
<name>A0A7N0T343_KALFE</name>
<dbReference type="InterPro" id="IPR007652">
    <property type="entry name" value="A1-4-GlycosylTfrase_dom"/>
</dbReference>
<proteinExistence type="predicted"/>
<keyword evidence="5" id="KW-1185">Reference proteome</keyword>
<evidence type="ECO:0000313" key="4">
    <source>
        <dbReference type="EnsemblPlants" id="Kaladp0020s0062.1.v1.1.CDS.1"/>
    </source>
</evidence>
<evidence type="ECO:0000256" key="2">
    <source>
        <dbReference type="SAM" id="Phobius"/>
    </source>
</evidence>
<dbReference type="PANTHER" id="PTHR46781">
    <property type="entry name" value="ALPHA 1,4-GLYCOSYLTRANSFERASE FAMILY PROTEIN"/>
    <property type="match status" value="1"/>
</dbReference>
<dbReference type="InterPro" id="IPR044789">
    <property type="entry name" value="Put_A1-4-GlycosylTfrase_plant"/>
</dbReference>
<keyword evidence="2" id="KW-0472">Membrane</keyword>
<evidence type="ECO:0000313" key="5">
    <source>
        <dbReference type="Proteomes" id="UP000594263"/>
    </source>
</evidence>
<dbReference type="Pfam" id="PF04488">
    <property type="entry name" value="Gly_transf_sug"/>
    <property type="match status" value="1"/>
</dbReference>
<protein>
    <recommendedName>
        <fullName evidence="3">Alpha 1,4-glycosyltransferase domain-containing protein</fullName>
    </recommendedName>
</protein>
<dbReference type="EnsemblPlants" id="Kaladp0020s0062.1.v1.1">
    <property type="protein sequence ID" value="Kaladp0020s0062.1.v1.1.CDS.1"/>
    <property type="gene ID" value="Kaladp0020s0062.v1.1"/>
</dbReference>
<dbReference type="Gene3D" id="3.90.550.20">
    <property type="match status" value="1"/>
</dbReference>
<dbReference type="Proteomes" id="UP000594263">
    <property type="component" value="Unplaced"/>
</dbReference>
<organism evidence="4 5">
    <name type="scientific">Kalanchoe fedtschenkoi</name>
    <name type="common">Lavender scallops</name>
    <name type="synonym">South American air plant</name>
    <dbReference type="NCBI Taxonomy" id="63787"/>
    <lineage>
        <taxon>Eukaryota</taxon>
        <taxon>Viridiplantae</taxon>
        <taxon>Streptophyta</taxon>
        <taxon>Embryophyta</taxon>
        <taxon>Tracheophyta</taxon>
        <taxon>Spermatophyta</taxon>
        <taxon>Magnoliopsida</taxon>
        <taxon>eudicotyledons</taxon>
        <taxon>Gunneridae</taxon>
        <taxon>Pentapetalae</taxon>
        <taxon>Saxifragales</taxon>
        <taxon>Crassulaceae</taxon>
        <taxon>Kalanchoe</taxon>
    </lineage>
</organism>
<dbReference type="InterPro" id="IPR007577">
    <property type="entry name" value="GlycoTrfase_DXD_sugar-bd_CS"/>
</dbReference>
<reference evidence="4" key="1">
    <citation type="submission" date="2021-01" db="UniProtKB">
        <authorList>
            <consortium name="EnsemblPlants"/>
        </authorList>
    </citation>
    <scope>IDENTIFICATION</scope>
</reference>
<accession>A0A7N0T343</accession>
<dbReference type="Pfam" id="PF04572">
    <property type="entry name" value="Gb3_synth"/>
    <property type="match status" value="1"/>
</dbReference>
<feature type="transmembrane region" description="Helical" evidence="2">
    <location>
        <begin position="15"/>
        <end position="35"/>
    </location>
</feature>
<evidence type="ECO:0000259" key="3">
    <source>
        <dbReference type="Pfam" id="PF04572"/>
    </source>
</evidence>